<evidence type="ECO:0000313" key="4">
    <source>
        <dbReference type="Proteomes" id="UP000800097"/>
    </source>
</evidence>
<organism evidence="3 4">
    <name type="scientific">Westerdykella ornata</name>
    <dbReference type="NCBI Taxonomy" id="318751"/>
    <lineage>
        <taxon>Eukaryota</taxon>
        <taxon>Fungi</taxon>
        <taxon>Dikarya</taxon>
        <taxon>Ascomycota</taxon>
        <taxon>Pezizomycotina</taxon>
        <taxon>Dothideomycetes</taxon>
        <taxon>Pleosporomycetidae</taxon>
        <taxon>Pleosporales</taxon>
        <taxon>Sporormiaceae</taxon>
        <taxon>Westerdykella</taxon>
    </lineage>
</organism>
<keyword evidence="4" id="KW-1185">Reference proteome</keyword>
<evidence type="ECO:0000313" key="3">
    <source>
        <dbReference type="EMBL" id="KAF2272100.1"/>
    </source>
</evidence>
<name>A0A6A6J690_WESOR</name>
<dbReference type="OrthoDB" id="4739136at2759"/>
<feature type="domain" description="DUF7905" evidence="2">
    <location>
        <begin position="273"/>
        <end position="600"/>
    </location>
</feature>
<dbReference type="RefSeq" id="XP_033649639.1">
    <property type="nucleotide sequence ID" value="XM_033802142.1"/>
</dbReference>
<evidence type="ECO:0000259" key="2">
    <source>
        <dbReference type="Pfam" id="PF25482"/>
    </source>
</evidence>
<proteinExistence type="predicted"/>
<evidence type="ECO:0000256" key="1">
    <source>
        <dbReference type="SAM" id="MobiDB-lite"/>
    </source>
</evidence>
<dbReference type="AlphaFoldDB" id="A0A6A6J690"/>
<dbReference type="Proteomes" id="UP000800097">
    <property type="component" value="Unassembled WGS sequence"/>
</dbReference>
<sequence>MRPTEDKYAGRKPTRIIYLPPEHRPDITPHSVRQYCDQWTKETGCGVVPVFRYRKLERFELFGSGSQVDAATRSVNKWVEYAKSKRGGTLGWHKLSAFDVNRGYYDEINDMEADRKQMFRSAVPEGMNLPCKVTVPWPEKLLKASNTITPRDAFGNKLENLDVIRQSDEVFITLLPQGNPPWQVEIQGFAEANVQAAKEHYLNLVAKIEKKEFSQSETTNLILDEEEGTQVVFQPPPTWWPASSGIVPRLVTSLMDDAGEFRNRPLHAVRLTQVEDELLEALGSIRYEPGSYDFAIRLGCMALRGGWNQDRVLRYGVALADLKRFMEGTVSCQTRKWLFEHSNGVQVLQSLMDHDDTLEPVKTGDGFFGVAPSSLQETRPGFRATYVIEDPNQPNPRDMMPVPRNPGRPLPRASAAGAPLPSTRNCVVVQVDWTEDEDGGFEKMEPKFFKLKAGSLSPTEHMDINLIELAESKVWHFGLESMKVMHKSTVSPVLKTFAQGVKLHPQRTGQDCLERFASYTPNPSARIVYSRLDKVYTFGITGTGYRVEFTAMWYPSRGTPLWGLSVRHIEWPLHLQELENLQPGGSAQWKMDLVRLFFPEDGVTSKEQQKGDGDSPHGNGVKLLFERLMKLSSIIKAATPEPAQHVRTLGDGLANLKLVDLED</sequence>
<accession>A0A6A6J690</accession>
<dbReference type="EMBL" id="ML986527">
    <property type="protein sequence ID" value="KAF2272100.1"/>
    <property type="molecule type" value="Genomic_DNA"/>
</dbReference>
<feature type="region of interest" description="Disordered" evidence="1">
    <location>
        <begin position="388"/>
        <end position="417"/>
    </location>
</feature>
<reference evidence="3" key="1">
    <citation type="journal article" date="2020" name="Stud. Mycol.">
        <title>101 Dothideomycetes genomes: a test case for predicting lifestyles and emergence of pathogens.</title>
        <authorList>
            <person name="Haridas S."/>
            <person name="Albert R."/>
            <person name="Binder M."/>
            <person name="Bloem J."/>
            <person name="Labutti K."/>
            <person name="Salamov A."/>
            <person name="Andreopoulos B."/>
            <person name="Baker S."/>
            <person name="Barry K."/>
            <person name="Bills G."/>
            <person name="Bluhm B."/>
            <person name="Cannon C."/>
            <person name="Castanera R."/>
            <person name="Culley D."/>
            <person name="Daum C."/>
            <person name="Ezra D."/>
            <person name="Gonzalez J."/>
            <person name="Henrissat B."/>
            <person name="Kuo A."/>
            <person name="Liang C."/>
            <person name="Lipzen A."/>
            <person name="Lutzoni F."/>
            <person name="Magnuson J."/>
            <person name="Mondo S."/>
            <person name="Nolan M."/>
            <person name="Ohm R."/>
            <person name="Pangilinan J."/>
            <person name="Park H.-J."/>
            <person name="Ramirez L."/>
            <person name="Alfaro M."/>
            <person name="Sun H."/>
            <person name="Tritt A."/>
            <person name="Yoshinaga Y."/>
            <person name="Zwiers L.-H."/>
            <person name="Turgeon B."/>
            <person name="Goodwin S."/>
            <person name="Spatafora J."/>
            <person name="Crous P."/>
            <person name="Grigoriev I."/>
        </authorList>
    </citation>
    <scope>NUCLEOTIDE SEQUENCE</scope>
    <source>
        <strain evidence="3">CBS 379.55</strain>
    </source>
</reference>
<dbReference type="Pfam" id="PF25482">
    <property type="entry name" value="DUF7905"/>
    <property type="match status" value="1"/>
</dbReference>
<gene>
    <name evidence="3" type="ORF">EI97DRAFT_485524</name>
</gene>
<dbReference type="InterPro" id="IPR057227">
    <property type="entry name" value="DUF7905"/>
</dbReference>
<dbReference type="GeneID" id="54555317"/>
<protein>
    <recommendedName>
        <fullName evidence="2">DUF7905 domain-containing protein</fullName>
    </recommendedName>
</protein>